<dbReference type="PANTHER" id="PTHR46033:SF1">
    <property type="entry name" value="PROTEIN MAIN-LIKE 2"/>
    <property type="match status" value="1"/>
</dbReference>
<feature type="compositionally biased region" description="Acidic residues" evidence="2">
    <location>
        <begin position="34"/>
        <end position="45"/>
    </location>
</feature>
<dbReference type="GO" id="GO:0010073">
    <property type="term" value="P:meristem maintenance"/>
    <property type="evidence" value="ECO:0007669"/>
    <property type="project" value="InterPro"/>
</dbReference>
<dbReference type="Proteomes" id="UP000652761">
    <property type="component" value="Unassembled WGS sequence"/>
</dbReference>
<dbReference type="OrthoDB" id="684301at2759"/>
<feature type="coiled-coil region" evidence="1">
    <location>
        <begin position="408"/>
        <end position="461"/>
    </location>
</feature>
<dbReference type="PANTHER" id="PTHR46033">
    <property type="entry name" value="PROTEIN MAIN-LIKE 2"/>
    <property type="match status" value="1"/>
</dbReference>
<dbReference type="Pfam" id="PF10536">
    <property type="entry name" value="PMD"/>
    <property type="match status" value="1"/>
</dbReference>
<evidence type="ECO:0000259" key="3">
    <source>
        <dbReference type="Pfam" id="PF10536"/>
    </source>
</evidence>
<keyword evidence="1" id="KW-0175">Coiled coil</keyword>
<gene>
    <name evidence="4" type="ORF">Taro_019336</name>
</gene>
<evidence type="ECO:0000313" key="5">
    <source>
        <dbReference type="Proteomes" id="UP000652761"/>
    </source>
</evidence>
<sequence length="463" mass="52305">MLRIRLQPAEEEENTGEESMEEEEMVAVAGGDPPEGEETAGDGEGEETKAKAAGIHPRRPKGKGRMRSRVTWDLYWAWYRALPEAQQTQIARMGFGHLLAVRPFHVDVPYLEALQERWEEDCKAFIMPWGHMIPTLEDMAYLTGLPVQGEPVVGQERSDYYDDIVELLGPDFVAGRRRPIRSILLGSLSKAVGLRGRRRGPLETLEEFYTGVRRSLELGDRSEERSIWGYTLFPMGRRALREGSLAMVPVMARWEVVPDPRVTDRRAEDVRAALDHYPHDQVVWTPYQGETDVSHPAVAAGRPLFDRHLLLLCLGTCEVLYLELVVRTLGWHQPAIEGEDHGSTVTYWREGGKQVLRQTELADSSAYLEDYRARYVGRLRLDRRAKEELARVRASQDAGASSSAQPTRGDLTEALARAQARVKELEAEWQGGGVATVQAQMDGLRLELVRTEGRLLEARERQS</sequence>
<protein>
    <recommendedName>
        <fullName evidence="3">Aminotransferase-like plant mobile domain-containing protein</fullName>
    </recommendedName>
</protein>
<name>A0A843UYW1_COLES</name>
<evidence type="ECO:0000256" key="2">
    <source>
        <dbReference type="SAM" id="MobiDB-lite"/>
    </source>
</evidence>
<reference evidence="4" key="1">
    <citation type="submission" date="2017-07" db="EMBL/GenBank/DDBJ databases">
        <title>Taro Niue Genome Assembly and Annotation.</title>
        <authorList>
            <person name="Atibalentja N."/>
            <person name="Keating K."/>
            <person name="Fields C.J."/>
        </authorList>
    </citation>
    <scope>NUCLEOTIDE SEQUENCE</scope>
    <source>
        <strain evidence="4">Niue_2</strain>
        <tissue evidence="4">Leaf</tissue>
    </source>
</reference>
<organism evidence="4 5">
    <name type="scientific">Colocasia esculenta</name>
    <name type="common">Wild taro</name>
    <name type="synonym">Arum esculentum</name>
    <dbReference type="NCBI Taxonomy" id="4460"/>
    <lineage>
        <taxon>Eukaryota</taxon>
        <taxon>Viridiplantae</taxon>
        <taxon>Streptophyta</taxon>
        <taxon>Embryophyta</taxon>
        <taxon>Tracheophyta</taxon>
        <taxon>Spermatophyta</taxon>
        <taxon>Magnoliopsida</taxon>
        <taxon>Liliopsida</taxon>
        <taxon>Araceae</taxon>
        <taxon>Aroideae</taxon>
        <taxon>Colocasieae</taxon>
        <taxon>Colocasia</taxon>
    </lineage>
</organism>
<feature type="compositionally biased region" description="Acidic residues" evidence="2">
    <location>
        <begin position="9"/>
        <end position="25"/>
    </location>
</feature>
<evidence type="ECO:0000313" key="4">
    <source>
        <dbReference type="EMBL" id="MQL86800.1"/>
    </source>
</evidence>
<proteinExistence type="predicted"/>
<accession>A0A843UYW1</accession>
<dbReference type="InterPro" id="IPR044824">
    <property type="entry name" value="MAIN-like"/>
</dbReference>
<dbReference type="AlphaFoldDB" id="A0A843UYW1"/>
<feature type="region of interest" description="Disordered" evidence="2">
    <location>
        <begin position="1"/>
        <end position="64"/>
    </location>
</feature>
<dbReference type="InterPro" id="IPR019557">
    <property type="entry name" value="AminoTfrase-like_pln_mobile"/>
</dbReference>
<feature type="domain" description="Aminotransferase-like plant mobile" evidence="3">
    <location>
        <begin position="94"/>
        <end position="168"/>
    </location>
</feature>
<comment type="caution">
    <text evidence="4">The sequence shown here is derived from an EMBL/GenBank/DDBJ whole genome shotgun (WGS) entry which is preliminary data.</text>
</comment>
<evidence type="ECO:0000256" key="1">
    <source>
        <dbReference type="SAM" id="Coils"/>
    </source>
</evidence>
<keyword evidence="5" id="KW-1185">Reference proteome</keyword>
<dbReference type="EMBL" id="NMUH01000928">
    <property type="protein sequence ID" value="MQL86800.1"/>
    <property type="molecule type" value="Genomic_DNA"/>
</dbReference>